<dbReference type="AlphaFoldDB" id="A0A1B0B1Y9"/>
<dbReference type="EMBL" id="JXJN01007373">
    <property type="status" value="NOT_ANNOTATED_CDS"/>
    <property type="molecule type" value="Genomic_DNA"/>
</dbReference>
<dbReference type="EMBL" id="JXJN01007376">
    <property type="status" value="NOT_ANNOTATED_CDS"/>
    <property type="molecule type" value="Genomic_DNA"/>
</dbReference>
<accession>A0A1B0B1Y9</accession>
<protein>
    <submittedName>
        <fullName evidence="1">Uncharacterized protein</fullName>
    </submittedName>
</protein>
<keyword evidence="2" id="KW-1185">Reference proteome</keyword>
<evidence type="ECO:0000313" key="2">
    <source>
        <dbReference type="Proteomes" id="UP000092460"/>
    </source>
</evidence>
<dbReference type="VEuPathDB" id="VectorBase:GPPI016239"/>
<dbReference type="EMBL" id="JXJN01007374">
    <property type="status" value="NOT_ANNOTATED_CDS"/>
    <property type="molecule type" value="Genomic_DNA"/>
</dbReference>
<name>A0A1B0B1Y9_9MUSC</name>
<proteinExistence type="predicted"/>
<sequence length="103" mass="11539">MPQALQRLGIPDHRFVLHALIIATSSLADEIGPKTTFTNQNALELSMISLTELALRAMSGEKHISSDKWLNAVVLNNNRQLRNTISFKASSAPYHQQTLWMKP</sequence>
<dbReference type="EMBL" id="JXJN01007375">
    <property type="status" value="NOT_ANNOTATED_CDS"/>
    <property type="molecule type" value="Genomic_DNA"/>
</dbReference>
<organism evidence="1 2">
    <name type="scientific">Glossina palpalis gambiensis</name>
    <dbReference type="NCBI Taxonomy" id="67801"/>
    <lineage>
        <taxon>Eukaryota</taxon>
        <taxon>Metazoa</taxon>
        <taxon>Ecdysozoa</taxon>
        <taxon>Arthropoda</taxon>
        <taxon>Hexapoda</taxon>
        <taxon>Insecta</taxon>
        <taxon>Pterygota</taxon>
        <taxon>Neoptera</taxon>
        <taxon>Endopterygota</taxon>
        <taxon>Diptera</taxon>
        <taxon>Brachycera</taxon>
        <taxon>Muscomorpha</taxon>
        <taxon>Hippoboscoidea</taxon>
        <taxon>Glossinidae</taxon>
        <taxon>Glossina</taxon>
    </lineage>
</organism>
<reference evidence="2" key="1">
    <citation type="submission" date="2015-01" db="EMBL/GenBank/DDBJ databases">
        <authorList>
            <person name="Aksoy S."/>
            <person name="Warren W."/>
            <person name="Wilson R.K."/>
        </authorList>
    </citation>
    <scope>NUCLEOTIDE SEQUENCE [LARGE SCALE GENOMIC DNA]</scope>
    <source>
        <strain evidence="2">IAEA</strain>
    </source>
</reference>
<dbReference type="EnsemblMetazoa" id="GPPI016239-RA">
    <property type="protein sequence ID" value="GPPI016239-PA"/>
    <property type="gene ID" value="GPPI016239"/>
</dbReference>
<dbReference type="Proteomes" id="UP000092460">
    <property type="component" value="Unassembled WGS sequence"/>
</dbReference>
<evidence type="ECO:0000313" key="1">
    <source>
        <dbReference type="EnsemblMetazoa" id="GPPI016239-PA"/>
    </source>
</evidence>
<reference evidence="1" key="2">
    <citation type="submission" date="2020-05" db="UniProtKB">
        <authorList>
            <consortium name="EnsemblMetazoa"/>
        </authorList>
    </citation>
    <scope>IDENTIFICATION</scope>
    <source>
        <strain evidence="1">IAEA</strain>
    </source>
</reference>